<comment type="subcellular location">
    <subcellularLocation>
        <location evidence="1 7">Cell membrane</location>
        <topology evidence="1 7">Multi-pass membrane protein</topology>
    </subcellularLocation>
</comment>
<evidence type="ECO:0000256" key="3">
    <source>
        <dbReference type="ARBA" id="ARBA00022475"/>
    </source>
</evidence>
<keyword evidence="5 7" id="KW-1133">Transmembrane helix</keyword>
<keyword evidence="4 7" id="KW-0812">Transmembrane</keyword>
<dbReference type="EMBL" id="JAGINW010000001">
    <property type="protein sequence ID" value="MBP2319995.1"/>
    <property type="molecule type" value="Genomic_DNA"/>
</dbReference>
<feature type="transmembrane region" description="Helical" evidence="7">
    <location>
        <begin position="58"/>
        <end position="80"/>
    </location>
</feature>
<dbReference type="PANTHER" id="PTHR30151:SF0">
    <property type="entry name" value="ABC TRANSPORTER PERMEASE PROTEIN MJ0413-RELATED"/>
    <property type="match status" value="1"/>
</dbReference>
<evidence type="ECO:0000256" key="6">
    <source>
        <dbReference type="ARBA" id="ARBA00023136"/>
    </source>
</evidence>
<keyword evidence="6 7" id="KW-0472">Membrane</keyword>
<evidence type="ECO:0000256" key="5">
    <source>
        <dbReference type="ARBA" id="ARBA00022989"/>
    </source>
</evidence>
<reference evidence="10 11" key="1">
    <citation type="submission" date="2021-03" db="EMBL/GenBank/DDBJ databases">
        <title>Sequencing the genomes of 1000 actinobacteria strains.</title>
        <authorList>
            <person name="Klenk H.-P."/>
        </authorList>
    </citation>
    <scope>NUCLEOTIDE SEQUENCE [LARGE SCALE GENOMIC DNA]</scope>
    <source>
        <strain evidence="10 11">DSM 46670</strain>
    </source>
</reference>
<comment type="caution">
    <text evidence="10">The sequence shown here is derived from an EMBL/GenBank/DDBJ whole genome shotgun (WGS) entry which is preliminary data.</text>
</comment>
<feature type="domain" description="ABC transmembrane type-1" evidence="9">
    <location>
        <begin position="108"/>
        <end position="292"/>
    </location>
</feature>
<keyword evidence="3" id="KW-1003">Cell membrane</keyword>
<dbReference type="InterPro" id="IPR000515">
    <property type="entry name" value="MetI-like"/>
</dbReference>
<feature type="region of interest" description="Disordered" evidence="8">
    <location>
        <begin position="1"/>
        <end position="46"/>
    </location>
</feature>
<evidence type="ECO:0000256" key="1">
    <source>
        <dbReference type="ARBA" id="ARBA00004651"/>
    </source>
</evidence>
<evidence type="ECO:0000256" key="8">
    <source>
        <dbReference type="SAM" id="MobiDB-lite"/>
    </source>
</evidence>
<feature type="transmembrane region" description="Helical" evidence="7">
    <location>
        <begin position="115"/>
        <end position="137"/>
    </location>
</feature>
<feature type="transmembrane region" description="Helical" evidence="7">
    <location>
        <begin position="149"/>
        <end position="168"/>
    </location>
</feature>
<feature type="compositionally biased region" description="Polar residues" evidence="8">
    <location>
        <begin position="11"/>
        <end position="22"/>
    </location>
</feature>
<dbReference type="CDD" id="cd06261">
    <property type="entry name" value="TM_PBP2"/>
    <property type="match status" value="1"/>
</dbReference>
<dbReference type="RefSeq" id="WP_307854878.1">
    <property type="nucleotide sequence ID" value="NZ_JAGINW010000001.1"/>
</dbReference>
<gene>
    <name evidence="10" type="ORF">JOF56_000380</name>
</gene>
<evidence type="ECO:0000256" key="4">
    <source>
        <dbReference type="ARBA" id="ARBA00022692"/>
    </source>
</evidence>
<dbReference type="Proteomes" id="UP001519332">
    <property type="component" value="Unassembled WGS sequence"/>
</dbReference>
<dbReference type="PROSITE" id="PS50928">
    <property type="entry name" value="ABC_TM1"/>
    <property type="match status" value="1"/>
</dbReference>
<protein>
    <submittedName>
        <fullName evidence="10">NitT/TauT family transport system permease protein</fullName>
    </submittedName>
</protein>
<dbReference type="SUPFAM" id="SSF161098">
    <property type="entry name" value="MetI-like"/>
    <property type="match status" value="1"/>
</dbReference>
<feature type="transmembrane region" description="Helical" evidence="7">
    <location>
        <begin position="270"/>
        <end position="291"/>
    </location>
</feature>
<evidence type="ECO:0000256" key="7">
    <source>
        <dbReference type="RuleBase" id="RU363032"/>
    </source>
</evidence>
<name>A0ABS4T6E6_9PSEU</name>
<evidence type="ECO:0000313" key="10">
    <source>
        <dbReference type="EMBL" id="MBP2319995.1"/>
    </source>
</evidence>
<keyword evidence="11" id="KW-1185">Reference proteome</keyword>
<comment type="similarity">
    <text evidence="7">Belongs to the binding-protein-dependent transport system permease family.</text>
</comment>
<keyword evidence="2 7" id="KW-0813">Transport</keyword>
<evidence type="ECO:0000259" key="9">
    <source>
        <dbReference type="PROSITE" id="PS50928"/>
    </source>
</evidence>
<evidence type="ECO:0000256" key="2">
    <source>
        <dbReference type="ARBA" id="ARBA00022448"/>
    </source>
</evidence>
<dbReference type="Pfam" id="PF00528">
    <property type="entry name" value="BPD_transp_1"/>
    <property type="match status" value="1"/>
</dbReference>
<evidence type="ECO:0000313" key="11">
    <source>
        <dbReference type="Proteomes" id="UP001519332"/>
    </source>
</evidence>
<feature type="transmembrane region" description="Helical" evidence="7">
    <location>
        <begin position="174"/>
        <end position="193"/>
    </location>
</feature>
<proteinExistence type="inferred from homology"/>
<feature type="compositionally biased region" description="Low complexity" evidence="8">
    <location>
        <begin position="32"/>
        <end position="46"/>
    </location>
</feature>
<organism evidence="10 11">
    <name type="scientific">Kibdelosporangium banguiense</name>
    <dbReference type="NCBI Taxonomy" id="1365924"/>
    <lineage>
        <taxon>Bacteria</taxon>
        <taxon>Bacillati</taxon>
        <taxon>Actinomycetota</taxon>
        <taxon>Actinomycetes</taxon>
        <taxon>Pseudonocardiales</taxon>
        <taxon>Pseudonocardiaceae</taxon>
        <taxon>Kibdelosporangium</taxon>
    </lineage>
</organism>
<dbReference type="InterPro" id="IPR035906">
    <property type="entry name" value="MetI-like_sf"/>
</dbReference>
<feature type="compositionally biased region" description="Basic and acidic residues" evidence="8">
    <location>
        <begin position="1"/>
        <end position="10"/>
    </location>
</feature>
<accession>A0ABS4T6E6</accession>
<sequence>MKPLAVDHDSTGGTMTEDTPSARQDRRDWQALPQRSRPGRPSSLLSIRTPISRGARTTLIVMSFAVPLAAWFIVSAAGVVEPTFLPSPAATWSAGVEMAKSGELFTDMWDTVQRILYGFGLAVLVSVPLGILMGTFSAANSLFGPLISAVRYLPAPAFIPLLIIWVGLDEWTKILLLFIGTVFFNTMMTADVVRSVPMPLINVSYTLGARRGEVLRKVIVPHSLPGIVDAARVNVAAAWNFVVVAELVVSTTGLGRRIVQAQRFLQTDRIFAILILIGVIGVLIDLLLRLLRNQVGRWTG</sequence>
<dbReference type="PANTHER" id="PTHR30151">
    <property type="entry name" value="ALKANE SULFONATE ABC TRANSPORTER-RELATED, MEMBRANE SUBUNIT"/>
    <property type="match status" value="1"/>
</dbReference>
<dbReference type="Gene3D" id="1.10.3720.10">
    <property type="entry name" value="MetI-like"/>
    <property type="match status" value="1"/>
</dbReference>